<protein>
    <submittedName>
        <fullName evidence="1">Uncharacterized protein</fullName>
    </submittedName>
</protein>
<proteinExistence type="predicted"/>
<organism evidence="1">
    <name type="scientific">Arion vulgaris</name>
    <dbReference type="NCBI Taxonomy" id="1028688"/>
    <lineage>
        <taxon>Eukaryota</taxon>
        <taxon>Metazoa</taxon>
        <taxon>Spiralia</taxon>
        <taxon>Lophotrochozoa</taxon>
        <taxon>Mollusca</taxon>
        <taxon>Gastropoda</taxon>
        <taxon>Heterobranchia</taxon>
        <taxon>Euthyneura</taxon>
        <taxon>Panpulmonata</taxon>
        <taxon>Eupulmonata</taxon>
        <taxon>Stylommatophora</taxon>
        <taxon>Helicina</taxon>
        <taxon>Arionoidea</taxon>
        <taxon>Arionidae</taxon>
        <taxon>Arion</taxon>
    </lineage>
</organism>
<reference evidence="1" key="1">
    <citation type="submission" date="2014-12" db="EMBL/GenBank/DDBJ databases">
        <title>Insight into the proteome of Arion vulgaris.</title>
        <authorList>
            <person name="Aradska J."/>
            <person name="Bulat T."/>
            <person name="Smidak R."/>
            <person name="Sarate P."/>
            <person name="Gangsoo J."/>
            <person name="Sialana F."/>
            <person name="Bilban M."/>
            <person name="Lubec G."/>
        </authorList>
    </citation>
    <scope>NUCLEOTIDE SEQUENCE</scope>
    <source>
        <tissue evidence="1">Skin</tissue>
    </source>
</reference>
<dbReference type="EMBL" id="HACG01009812">
    <property type="protein sequence ID" value="CEK56677.1"/>
    <property type="molecule type" value="Transcribed_RNA"/>
</dbReference>
<dbReference type="AlphaFoldDB" id="A0A0B6YKF9"/>
<sequence length="80" mass="8888">TTLEIRNSTGFELLCSYRWAAASITSHDQTSITIPNVCQASETLKSVRYAWRESPCSFKLCAVYEHVNGLPAPPFQLPIA</sequence>
<evidence type="ECO:0000313" key="1">
    <source>
        <dbReference type="EMBL" id="CEK56677.1"/>
    </source>
</evidence>
<accession>A0A0B6YKF9</accession>
<feature type="non-terminal residue" evidence="1">
    <location>
        <position position="1"/>
    </location>
</feature>
<gene>
    <name evidence="1" type="primary">ORF28251</name>
</gene>
<name>A0A0B6YKF9_9EUPU</name>